<gene>
    <name evidence="2" type="ORF">ABXS05_19925</name>
</gene>
<evidence type="ECO:0000313" key="2">
    <source>
        <dbReference type="EMBL" id="MEW9307832.1"/>
    </source>
</evidence>
<dbReference type="Proteomes" id="UP001555786">
    <property type="component" value="Unassembled WGS sequence"/>
</dbReference>
<proteinExistence type="predicted"/>
<name>A0ABV3PQB0_9HYPH</name>
<sequence length="208" mass="23430">MSRPLQNRVTPFGKIVAITARGTMMGIRGGRIHDETKRLTRRRWTSRRWICCELSFKGRWREVMGPGYTHLFFLDEVTALAAGHRPCFECRRADALAYQAAFPEPGAGADHMDEILHAERLGEHRIDDTANLPDGAVWADGEDAFTRREGKVLRWSPEGWEEAQWQDRPARILTPPASVAALRNGFRPRWHPTGGGSSDPPGIAVFTE</sequence>
<dbReference type="EMBL" id="JBFNQD010000007">
    <property type="protein sequence ID" value="MEW9307832.1"/>
    <property type="molecule type" value="Genomic_DNA"/>
</dbReference>
<evidence type="ECO:0000256" key="1">
    <source>
        <dbReference type="SAM" id="MobiDB-lite"/>
    </source>
</evidence>
<comment type="caution">
    <text evidence="2">The sequence shown here is derived from an EMBL/GenBank/DDBJ whole genome shotgun (WGS) entry which is preliminary data.</text>
</comment>
<keyword evidence="3" id="KW-1185">Reference proteome</keyword>
<reference evidence="2 3" key="1">
    <citation type="submission" date="2024-07" db="EMBL/GenBank/DDBJ databases">
        <title>Description of Labrys sedimenti sp. nov., isolated from a diclofenac-degrading enrichment culture.</title>
        <authorList>
            <person name="Tancsics A."/>
            <person name="Csepanyi A."/>
        </authorList>
    </citation>
    <scope>NUCLEOTIDE SEQUENCE [LARGE SCALE GENOMIC DNA]</scope>
    <source>
        <strain evidence="2 3">LMG 23578</strain>
    </source>
</reference>
<feature type="region of interest" description="Disordered" evidence="1">
    <location>
        <begin position="188"/>
        <end position="208"/>
    </location>
</feature>
<organism evidence="2 3">
    <name type="scientific">Labrys neptuniae</name>
    <dbReference type="NCBI Taxonomy" id="376174"/>
    <lineage>
        <taxon>Bacteria</taxon>
        <taxon>Pseudomonadati</taxon>
        <taxon>Pseudomonadota</taxon>
        <taxon>Alphaproteobacteria</taxon>
        <taxon>Hyphomicrobiales</taxon>
        <taxon>Xanthobacteraceae</taxon>
        <taxon>Labrys</taxon>
    </lineage>
</organism>
<dbReference type="RefSeq" id="WP_367625149.1">
    <property type="nucleotide sequence ID" value="NZ_JBFNQD010000007.1"/>
</dbReference>
<protein>
    <submittedName>
        <fullName evidence="2">Uncharacterized protein</fullName>
    </submittedName>
</protein>
<evidence type="ECO:0000313" key="3">
    <source>
        <dbReference type="Proteomes" id="UP001555786"/>
    </source>
</evidence>
<accession>A0ABV3PQB0</accession>